<feature type="domain" description="AMP-binding enzyme C-terminal" evidence="2">
    <location>
        <begin position="467"/>
        <end position="546"/>
    </location>
</feature>
<dbReference type="InterPro" id="IPR025110">
    <property type="entry name" value="AMP-bd_C"/>
</dbReference>
<feature type="domain" description="AMP-dependent synthetase/ligase" evidence="1">
    <location>
        <begin position="59"/>
        <end position="416"/>
    </location>
</feature>
<accession>A0A7D8YR21</accession>
<proteinExistence type="predicted"/>
<dbReference type="Pfam" id="PF13193">
    <property type="entry name" value="AMP-binding_C"/>
    <property type="match status" value="1"/>
</dbReference>
<dbReference type="PANTHER" id="PTHR24096:SF422">
    <property type="entry name" value="BCDNA.GH02901"/>
    <property type="match status" value="1"/>
</dbReference>
<keyword evidence="4" id="KW-1185">Reference proteome</keyword>
<dbReference type="InterPro" id="IPR045851">
    <property type="entry name" value="AMP-bd_C_sf"/>
</dbReference>
<dbReference type="OrthoDB" id="6509636at2759"/>
<dbReference type="EMBL" id="QGMG01000754">
    <property type="protein sequence ID" value="TVY51706.1"/>
    <property type="molecule type" value="Genomic_DNA"/>
</dbReference>
<dbReference type="CDD" id="cd05911">
    <property type="entry name" value="Firefly_Luc_like"/>
    <property type="match status" value="1"/>
</dbReference>
<dbReference type="InterPro" id="IPR000873">
    <property type="entry name" value="AMP-dep_synth/lig_dom"/>
</dbReference>
<sequence>METPCDFIAEIRARLNASLPEYRPAPSDETIWSWLFDSKESPLTKYATSEIKGFTNVTTKERLSYLDVKAYSTWLSSALSKRCGMVAKDVIVIFSPNTIWYPVAMFGVSRLGGVISGASPAYNVEEMTIALKVANAKFLLTVPSGIEVAEASAQKSGIPKKNIILLEGKVEGYQNLMQLIHIGKELGISGQVQRFMYSGVQTGANVCAFLGFTSGTTGIPKAVMISHRNVIAQCLQVQAVTPLDHKKTLAALPLYHITGLVHILHLPILLNAEVFMLPSFSLESMLDTVTQNKIEELLLVPPILIRMVHDPIVDRYNLQHIRRFSTGAAPISGEIIELLKSKFPQTGFKQQYGMTESCSCITSHTPNTYDYKFAKMVGTAMPSTELKVVDSNDKEVNTGEPGELLARGPQITMGYLENEEATRQSFTRDGFLRTGDEAIIDEHGMVTITDRIKEMIKVKGIAVAPAELEDLLLGHPLVDDVAVVGIPDPFAGERPKAFVVRKQVDIQQETKLVKELVDYVSSRKARHKWIREVEFLEAIPKSASGKILRKELRKRNVKEQIIKSKL</sequence>
<dbReference type="Gene3D" id="3.30.300.30">
    <property type="match status" value="1"/>
</dbReference>
<evidence type="ECO:0000259" key="2">
    <source>
        <dbReference type="Pfam" id="PF13193"/>
    </source>
</evidence>
<keyword evidence="3" id="KW-0436">Ligase</keyword>
<protein>
    <submittedName>
        <fullName evidence="3">4-coumarate--CoA ligase 1</fullName>
    </submittedName>
</protein>
<evidence type="ECO:0000259" key="1">
    <source>
        <dbReference type="Pfam" id="PF00501"/>
    </source>
</evidence>
<dbReference type="Proteomes" id="UP000481288">
    <property type="component" value="Unassembled WGS sequence"/>
</dbReference>
<name>A0A7D8YR21_9HELO</name>
<evidence type="ECO:0000313" key="3">
    <source>
        <dbReference type="EMBL" id="TVY51706.1"/>
    </source>
</evidence>
<dbReference type="PANTHER" id="PTHR24096">
    <property type="entry name" value="LONG-CHAIN-FATTY-ACID--COA LIGASE"/>
    <property type="match status" value="1"/>
</dbReference>
<organism evidence="3 4">
    <name type="scientific">Lachnellula cervina</name>
    <dbReference type="NCBI Taxonomy" id="1316786"/>
    <lineage>
        <taxon>Eukaryota</taxon>
        <taxon>Fungi</taxon>
        <taxon>Dikarya</taxon>
        <taxon>Ascomycota</taxon>
        <taxon>Pezizomycotina</taxon>
        <taxon>Leotiomycetes</taxon>
        <taxon>Helotiales</taxon>
        <taxon>Lachnaceae</taxon>
        <taxon>Lachnellula</taxon>
    </lineage>
</organism>
<dbReference type="AlphaFoldDB" id="A0A7D8YR21"/>
<gene>
    <name evidence="3" type="primary">4CL1</name>
    <name evidence="3" type="ORF">LCER1_G005744</name>
</gene>
<comment type="caution">
    <text evidence="3">The sequence shown here is derived from an EMBL/GenBank/DDBJ whole genome shotgun (WGS) entry which is preliminary data.</text>
</comment>
<dbReference type="InterPro" id="IPR042099">
    <property type="entry name" value="ANL_N_sf"/>
</dbReference>
<evidence type="ECO:0000313" key="4">
    <source>
        <dbReference type="Proteomes" id="UP000481288"/>
    </source>
</evidence>
<dbReference type="SUPFAM" id="SSF56801">
    <property type="entry name" value="Acetyl-CoA synthetase-like"/>
    <property type="match status" value="1"/>
</dbReference>
<dbReference type="GO" id="GO:0016405">
    <property type="term" value="F:CoA-ligase activity"/>
    <property type="evidence" value="ECO:0007669"/>
    <property type="project" value="TreeGrafter"/>
</dbReference>
<dbReference type="InterPro" id="IPR020845">
    <property type="entry name" value="AMP-binding_CS"/>
</dbReference>
<dbReference type="PROSITE" id="PS00455">
    <property type="entry name" value="AMP_BINDING"/>
    <property type="match status" value="1"/>
</dbReference>
<dbReference type="Gene3D" id="3.40.50.12780">
    <property type="entry name" value="N-terminal domain of ligase-like"/>
    <property type="match status" value="1"/>
</dbReference>
<reference evidence="3 4" key="1">
    <citation type="submission" date="2018-05" db="EMBL/GenBank/DDBJ databases">
        <title>Whole genome sequencing for identification of molecular markers to develop diagnostic detection tools for the regulated plant pathogen Lachnellula willkommii.</title>
        <authorList>
            <person name="Giroux E."/>
            <person name="Bilodeau G."/>
        </authorList>
    </citation>
    <scope>NUCLEOTIDE SEQUENCE [LARGE SCALE GENOMIC DNA]</scope>
    <source>
        <strain evidence="3 4">CBS 625.97</strain>
    </source>
</reference>
<dbReference type="Pfam" id="PF00501">
    <property type="entry name" value="AMP-binding"/>
    <property type="match status" value="1"/>
</dbReference>